<dbReference type="InterPro" id="IPR036291">
    <property type="entry name" value="NAD(P)-bd_dom_sf"/>
</dbReference>
<sequence>MTTAGGAHDRFRLGLVGHGRWASTYFLPGSRWVSDVDVVAVCGRDAGRASVFAQEHGIPSAYGSIERMLEAERLDGVIIASPPHEHEAAVRAVARHRVAVLCEKPLALDGDGARRIRDLLSDRPGMTGFTLRWHPLFRTLVRAVRGGEVGRVRHVRIRYLQSSGATTARPWGWHFDAATEPLGVVSDLGPHAIDLVRWIVGDVREVTAFARTTIPFRADAEGGAARAVTNIDDADVQVTAASGVTASLTLSRVAPDTGAPGSITVEVHGETGWIRASSVDEDVLIGDASGTRRRPVPVTSILDGAGDEIRDFVDSARGAPPAESPTIEDGLRAQLVIEAIARSLEAGAASVVS</sequence>
<keyword evidence="6" id="KW-1185">Reference proteome</keyword>
<evidence type="ECO:0000256" key="1">
    <source>
        <dbReference type="ARBA" id="ARBA00023002"/>
    </source>
</evidence>
<dbReference type="GO" id="GO:0016491">
    <property type="term" value="F:oxidoreductase activity"/>
    <property type="evidence" value="ECO:0007669"/>
    <property type="project" value="UniProtKB-KW"/>
</dbReference>
<dbReference type="InterPro" id="IPR000683">
    <property type="entry name" value="Gfo/Idh/MocA-like_OxRdtase_N"/>
</dbReference>
<protein>
    <submittedName>
        <fullName evidence="5">Putative dehydrogenase</fullName>
    </submittedName>
</protein>
<evidence type="ECO:0000256" key="2">
    <source>
        <dbReference type="ARBA" id="ARBA00023027"/>
    </source>
</evidence>
<proteinExistence type="predicted"/>
<accession>A0A7W9FB13</accession>
<evidence type="ECO:0000259" key="4">
    <source>
        <dbReference type="Pfam" id="PF22725"/>
    </source>
</evidence>
<dbReference type="Proteomes" id="UP000517712">
    <property type="component" value="Unassembled WGS sequence"/>
</dbReference>
<gene>
    <name evidence="5" type="ORF">HD600_001308</name>
</gene>
<dbReference type="EMBL" id="JACHMU010000001">
    <property type="protein sequence ID" value="MBB5742811.1"/>
    <property type="molecule type" value="Genomic_DNA"/>
</dbReference>
<dbReference type="InterPro" id="IPR050463">
    <property type="entry name" value="Gfo/Idh/MocA_oxidrdct_glycsds"/>
</dbReference>
<dbReference type="RefSeq" id="WP_184282404.1">
    <property type="nucleotide sequence ID" value="NZ_BAAAPG010000001.1"/>
</dbReference>
<dbReference type="SUPFAM" id="SSF51735">
    <property type="entry name" value="NAD(P)-binding Rossmann-fold domains"/>
    <property type="match status" value="1"/>
</dbReference>
<feature type="domain" description="GFO/IDH/MocA-like oxidoreductase" evidence="4">
    <location>
        <begin position="137"/>
        <end position="275"/>
    </location>
</feature>
<feature type="domain" description="Gfo/Idh/MocA-like oxidoreductase N-terminal" evidence="3">
    <location>
        <begin position="11"/>
        <end position="121"/>
    </location>
</feature>
<dbReference type="GO" id="GO:0000166">
    <property type="term" value="F:nucleotide binding"/>
    <property type="evidence" value="ECO:0007669"/>
    <property type="project" value="InterPro"/>
</dbReference>
<dbReference type="Gene3D" id="3.40.50.720">
    <property type="entry name" value="NAD(P)-binding Rossmann-like Domain"/>
    <property type="match status" value="1"/>
</dbReference>
<evidence type="ECO:0000259" key="3">
    <source>
        <dbReference type="Pfam" id="PF01408"/>
    </source>
</evidence>
<dbReference type="Pfam" id="PF22725">
    <property type="entry name" value="GFO_IDH_MocA_C3"/>
    <property type="match status" value="1"/>
</dbReference>
<comment type="caution">
    <text evidence="5">The sequence shown here is derived from an EMBL/GenBank/DDBJ whole genome shotgun (WGS) entry which is preliminary data.</text>
</comment>
<dbReference type="InterPro" id="IPR055170">
    <property type="entry name" value="GFO_IDH_MocA-like_dom"/>
</dbReference>
<dbReference type="Pfam" id="PF01408">
    <property type="entry name" value="GFO_IDH_MocA"/>
    <property type="match status" value="1"/>
</dbReference>
<dbReference type="PANTHER" id="PTHR43818">
    <property type="entry name" value="BCDNA.GH03377"/>
    <property type="match status" value="1"/>
</dbReference>
<evidence type="ECO:0000313" key="6">
    <source>
        <dbReference type="Proteomes" id="UP000517712"/>
    </source>
</evidence>
<keyword evidence="2" id="KW-0520">NAD</keyword>
<dbReference type="Gene3D" id="3.30.360.10">
    <property type="entry name" value="Dihydrodipicolinate Reductase, domain 2"/>
    <property type="match status" value="1"/>
</dbReference>
<name>A0A7W9FB13_9MICO</name>
<reference evidence="5 6" key="1">
    <citation type="submission" date="2020-08" db="EMBL/GenBank/DDBJ databases">
        <title>Sequencing the genomes of 1000 actinobacteria strains.</title>
        <authorList>
            <person name="Klenk H.-P."/>
        </authorList>
    </citation>
    <scope>NUCLEOTIDE SEQUENCE [LARGE SCALE GENOMIC DNA]</scope>
    <source>
        <strain evidence="5 6">DSM 24823</strain>
    </source>
</reference>
<dbReference type="AlphaFoldDB" id="A0A7W9FB13"/>
<dbReference type="SUPFAM" id="SSF55347">
    <property type="entry name" value="Glyceraldehyde-3-phosphate dehydrogenase-like, C-terminal domain"/>
    <property type="match status" value="1"/>
</dbReference>
<organism evidence="5 6">
    <name type="scientific">Microbacterium ginsengiterrae</name>
    <dbReference type="NCBI Taxonomy" id="546115"/>
    <lineage>
        <taxon>Bacteria</taxon>
        <taxon>Bacillati</taxon>
        <taxon>Actinomycetota</taxon>
        <taxon>Actinomycetes</taxon>
        <taxon>Micrococcales</taxon>
        <taxon>Microbacteriaceae</taxon>
        <taxon>Microbacterium</taxon>
    </lineage>
</organism>
<dbReference type="PANTHER" id="PTHR43818:SF11">
    <property type="entry name" value="BCDNA.GH03377"/>
    <property type="match status" value="1"/>
</dbReference>
<evidence type="ECO:0000313" key="5">
    <source>
        <dbReference type="EMBL" id="MBB5742811.1"/>
    </source>
</evidence>
<keyword evidence="1" id="KW-0560">Oxidoreductase</keyword>